<evidence type="ECO:0000313" key="4">
    <source>
        <dbReference type="EMBL" id="PIB73470.1"/>
    </source>
</evidence>
<name>A0A2G5P5S4_9MYCO</name>
<sequence>MVATHGCENPRNSIHRFHGGNRVAASRYIGRIGALAVALGIGAAMTTGAGIALADESSSTSESSTDSPARPKPGDRIAAKLQRIRDAATATATATPSATSAGQSQQPPGDGAAEPQGETTQSTAKRGDRLSAWAARLQARADRFASDLVTAPGSNTRVLSLPGRDGDSETPRTIPSSDRLKGLTQPTKRRQGITPDGVAPSNLLDRSTEPAAVRGIAQLTDWTPILASAKVIASSAESTVRVPTLRVSAAVTDLAHAAPAAAATTKTVVSGLLIVAGLSPLAGNGPALPAHSPLAWALAAWTRRVAEKDSSGEDRLRSVAHGQSQGVTEPVPQVRQEVALASAVSPSADPGYVLSGAQGTKPSISGSLSAKQMGWTTGRPTAPWVVGGTDLGIMWVGGTQNGTPVVYALFGDTFDQRQRQTGWRNNVLFRTTDLNLSNGLSFDTAIVTPGGTGPGSHPEWNQWWGPSYPNGLKDKTIGAAQVILDPVVFQKNQGFSHLGKAYTMIPTAGIAIGDPGAGPEQVTQYATVMSIKQWGAAGHWTTNYSAIAKSTDGGKTWTVLKDTVRESNKDPNFQQNALVYGKDGDVDADDNRYIYVYGTPAGRQGSAYVARVPENQFEDLSAYQYYAGEQGGQSKWVTGDPSAATAVIGTAGNRSILPQKGILGFFVRPVEAVLNFILPGLFKPGGLLNAGGRHGNVSELSVQYNPYLDKYVAMYTDGSGSVVMRVSDTPQGVWSDTVTVQEGRLLGSRAGMYAPMIHPLSGTGQLDGGANEQYLYYNLSQWNDYNVRMMRTDLSRLTLT</sequence>
<dbReference type="Proteomes" id="UP000230551">
    <property type="component" value="Unassembled WGS sequence"/>
</dbReference>
<dbReference type="CDD" id="cd15482">
    <property type="entry name" value="Sialidase_non-viral"/>
    <property type="match status" value="1"/>
</dbReference>
<feature type="transmembrane region" description="Helical" evidence="2">
    <location>
        <begin position="32"/>
        <end position="54"/>
    </location>
</feature>
<dbReference type="AlphaFoldDB" id="A0A2G5P5S4"/>
<evidence type="ECO:0000256" key="2">
    <source>
        <dbReference type="SAM" id="Phobius"/>
    </source>
</evidence>
<feature type="domain" description="DUF4185" evidence="3">
    <location>
        <begin position="379"/>
        <end position="656"/>
    </location>
</feature>
<organism evidence="4 5">
    <name type="scientific">Mycolicibacterium brumae</name>
    <dbReference type="NCBI Taxonomy" id="85968"/>
    <lineage>
        <taxon>Bacteria</taxon>
        <taxon>Bacillati</taxon>
        <taxon>Actinomycetota</taxon>
        <taxon>Actinomycetes</taxon>
        <taxon>Mycobacteriales</taxon>
        <taxon>Mycobacteriaceae</taxon>
        <taxon>Mycolicibacterium</taxon>
    </lineage>
</organism>
<protein>
    <submittedName>
        <fullName evidence="4">DUF4185 domain-containing protein</fullName>
    </submittedName>
</protein>
<feature type="domain" description="DUF4185" evidence="3">
    <location>
        <begin position="694"/>
        <end position="791"/>
    </location>
</feature>
<evidence type="ECO:0000256" key="1">
    <source>
        <dbReference type="SAM" id="MobiDB-lite"/>
    </source>
</evidence>
<keyword evidence="2" id="KW-0812">Transmembrane</keyword>
<gene>
    <name evidence="4" type="ORF">CQY22_016630</name>
</gene>
<feature type="region of interest" description="Disordered" evidence="1">
    <location>
        <begin position="153"/>
        <end position="205"/>
    </location>
</feature>
<feature type="region of interest" description="Disordered" evidence="1">
    <location>
        <begin position="86"/>
        <end position="128"/>
    </location>
</feature>
<dbReference type="InterPro" id="IPR025442">
    <property type="entry name" value="DUF4185"/>
</dbReference>
<evidence type="ECO:0000313" key="5">
    <source>
        <dbReference type="Proteomes" id="UP000230551"/>
    </source>
</evidence>
<reference evidence="4 5" key="1">
    <citation type="journal article" date="2017" name="Infect. Genet. Evol.">
        <title>The new phylogeny of the genus Mycobacterium: The old and the news.</title>
        <authorList>
            <person name="Tortoli E."/>
            <person name="Fedrizzi T."/>
            <person name="Meehan C.J."/>
            <person name="Trovato A."/>
            <person name="Grottola A."/>
            <person name="Giacobazzi E."/>
            <person name="Serpini G.F."/>
            <person name="Tagliazucchi S."/>
            <person name="Fabio A."/>
            <person name="Bettua C."/>
            <person name="Bertorelli R."/>
            <person name="Frascaro F."/>
            <person name="De Sanctis V."/>
            <person name="Pecorari M."/>
            <person name="Jousson O."/>
            <person name="Segata N."/>
            <person name="Cirillo D.M."/>
        </authorList>
    </citation>
    <scope>NUCLEOTIDE SEQUENCE [LARGE SCALE GENOMIC DNA]</scope>
    <source>
        <strain evidence="4 5">CIP1034565</strain>
    </source>
</reference>
<dbReference type="Pfam" id="PF13810">
    <property type="entry name" value="DUF4185"/>
    <property type="match status" value="2"/>
</dbReference>
<proteinExistence type="predicted"/>
<feature type="region of interest" description="Disordered" evidence="1">
    <location>
        <begin position="55"/>
        <end position="74"/>
    </location>
</feature>
<evidence type="ECO:0000259" key="3">
    <source>
        <dbReference type="Pfam" id="PF13810"/>
    </source>
</evidence>
<feature type="compositionally biased region" description="Low complexity" evidence="1">
    <location>
        <begin position="55"/>
        <end position="67"/>
    </location>
</feature>
<keyword evidence="5" id="KW-1185">Reference proteome</keyword>
<feature type="region of interest" description="Disordered" evidence="1">
    <location>
        <begin position="309"/>
        <end position="330"/>
    </location>
</feature>
<comment type="caution">
    <text evidence="4">The sequence shown here is derived from an EMBL/GenBank/DDBJ whole genome shotgun (WGS) entry which is preliminary data.</text>
</comment>
<keyword evidence="2" id="KW-1133">Transmembrane helix</keyword>
<feature type="compositionally biased region" description="Low complexity" evidence="1">
    <location>
        <begin position="87"/>
        <end position="108"/>
    </location>
</feature>
<keyword evidence="2" id="KW-0472">Membrane</keyword>
<accession>A0A2G5P5S4</accession>
<dbReference type="EMBL" id="PDCN02000029">
    <property type="protein sequence ID" value="PIB73470.1"/>
    <property type="molecule type" value="Genomic_DNA"/>
</dbReference>